<accession>A0A9E3H9H1</accession>
<name>A0A9E3H9H1_9NOST</name>
<evidence type="ECO:0000313" key="3">
    <source>
        <dbReference type="Proteomes" id="UP000813215"/>
    </source>
</evidence>
<dbReference type="EMBL" id="JAHHHW010000099">
    <property type="protein sequence ID" value="MBW4433156.1"/>
    <property type="molecule type" value="Genomic_DNA"/>
</dbReference>
<dbReference type="AlphaFoldDB" id="A0A9E3H9H1"/>
<evidence type="ECO:0000259" key="1">
    <source>
        <dbReference type="Pfam" id="PF09651"/>
    </source>
</evidence>
<reference evidence="2" key="2">
    <citation type="journal article" date="2022" name="Microbiol. Resour. Announc.">
        <title>Metagenome Sequencing to Explore Phylogenomics of Terrestrial Cyanobacteria.</title>
        <authorList>
            <person name="Ward R.D."/>
            <person name="Stajich J.E."/>
            <person name="Johansen J.R."/>
            <person name="Huntemann M."/>
            <person name="Clum A."/>
            <person name="Foster B."/>
            <person name="Foster B."/>
            <person name="Roux S."/>
            <person name="Palaniappan K."/>
            <person name="Varghese N."/>
            <person name="Mukherjee S."/>
            <person name="Reddy T.B.K."/>
            <person name="Daum C."/>
            <person name="Copeland A."/>
            <person name="Chen I.A."/>
            <person name="Ivanova N.N."/>
            <person name="Kyrpides N.C."/>
            <person name="Shapiro N."/>
            <person name="Eloe-Fadrosh E.A."/>
            <person name="Pietrasiak N."/>
        </authorList>
    </citation>
    <scope>NUCLEOTIDE SEQUENCE</scope>
    <source>
        <strain evidence="2">HA4357-MV3</strain>
    </source>
</reference>
<organism evidence="2 3">
    <name type="scientific">Pelatocladus maniniholoensis HA4357-MV3</name>
    <dbReference type="NCBI Taxonomy" id="1117104"/>
    <lineage>
        <taxon>Bacteria</taxon>
        <taxon>Bacillati</taxon>
        <taxon>Cyanobacteriota</taxon>
        <taxon>Cyanophyceae</taxon>
        <taxon>Nostocales</taxon>
        <taxon>Nostocaceae</taxon>
        <taxon>Pelatocladus</taxon>
    </lineage>
</organism>
<reference evidence="2" key="1">
    <citation type="submission" date="2021-05" db="EMBL/GenBank/DDBJ databases">
        <authorList>
            <person name="Pietrasiak N."/>
            <person name="Ward R."/>
            <person name="Stajich J.E."/>
            <person name="Kurbessoian T."/>
        </authorList>
    </citation>
    <scope>NUCLEOTIDE SEQUENCE</scope>
    <source>
        <strain evidence="2">HA4357-MV3</strain>
    </source>
</reference>
<feature type="domain" description="CRISPR system ring nuclease SSO1393-like" evidence="1">
    <location>
        <begin position="71"/>
        <end position="209"/>
    </location>
</feature>
<dbReference type="Pfam" id="PF09651">
    <property type="entry name" value="Cas_APE2256"/>
    <property type="match status" value="1"/>
</dbReference>
<comment type="caution">
    <text evidence="2">The sequence shown here is derived from an EMBL/GenBank/DDBJ whole genome shotgun (WGS) entry which is preliminary data.</text>
</comment>
<dbReference type="InterPro" id="IPR013442">
    <property type="entry name" value="SSO1393-like"/>
</dbReference>
<evidence type="ECO:0000313" key="2">
    <source>
        <dbReference type="EMBL" id="MBW4433156.1"/>
    </source>
</evidence>
<dbReference type="Proteomes" id="UP000813215">
    <property type="component" value="Unassembled WGS sequence"/>
</dbReference>
<dbReference type="CDD" id="cd09742">
    <property type="entry name" value="Csm6_III-A"/>
    <property type="match status" value="1"/>
</dbReference>
<sequence>MRRAIISTIGTSLLTNQINRANPDEKDWYSHLRDTANLSEEKTPEDVQQIIATLKQRADKQLAGAKIPQIRRASAELNGIYGIYQEDLSQGKEDIHFLIATDTVQGKTTAKIVEDFLRKQGLNNSSIYSPSGLSTASTEAFSLGIDTLIVWLQDTIPPLKANKYKICFNLVGSFKSLQGYLNTIGMFYADEIIYIFEGEKSELITIPRLPIAVDISLIKPYTLQLALLDVGAGLSISETQGIPETMLAEVDEKMMLSTWGQLIWNQCKNDLLCENLLSFGGLEYQDSFKADYNKEIQKQPRVKLQETLARISYLLKESNGDVSILKKHGGLQYDKYTNMGNVDHFRVTQGVRVSCCSDQGKLILYRYGKEEEVNKNPY</sequence>
<gene>
    <name evidence="2" type="ORF">KME28_15865</name>
</gene>
<proteinExistence type="predicted"/>
<dbReference type="Gene3D" id="3.40.50.10770">
    <property type="entry name" value="Hypothetical protein VC1899 like domain (Restriction endonuclease-like)"/>
    <property type="match status" value="1"/>
</dbReference>
<protein>
    <submittedName>
        <fullName evidence="2">CRISPR-associated protein</fullName>
    </submittedName>
</protein>
<dbReference type="Gene3D" id="1.10.196.30">
    <property type="match status" value="1"/>
</dbReference>